<dbReference type="InterPro" id="IPR013830">
    <property type="entry name" value="SGNH_hydro"/>
</dbReference>
<gene>
    <name evidence="3" type="ORF">ACFSYC_18475</name>
</gene>
<dbReference type="InterPro" id="IPR013320">
    <property type="entry name" value="ConA-like_dom_sf"/>
</dbReference>
<protein>
    <submittedName>
        <fullName evidence="3">SGNH/GDSL hydrolase family protein</fullName>
    </submittedName>
</protein>
<sequence>MKFTTAALLIFSICLGLSCTAQVPETKADSLKIVYFGSSVPWGYGATKEHGYTYVFNNILNKRSADGTGKNWKTANISKGGDNTIKLIARWGKELMPQKGKYVVYALSLGNEGIHEAGKPRLDQFKTNMTKLIDMARDSGYVPIITNCYTRNDFNKKDYAFVKDLNLWINALDVPSVNVLGAVDNGFGKWAAGYWSDPAHPNNSGHAEMAYTIVPSLFDALANGKPQPKWVAGSHFSLKGKKNLINFKADNIVHSFTTTITIKADGKGRIMLLTDSAGHIGSIAVKDNGTVEYTSPLYQQTSGSTKITDGKWHTITLTHFYARNQTLLYCDSTLQGTVAEKISIKELALGDKTAKIHAKNWLFYRSGMNLSEIAALTNNTLLKSSLELYAPLNGQNNTALINLAQSTNVLTWVK</sequence>
<evidence type="ECO:0000313" key="3">
    <source>
        <dbReference type="EMBL" id="MFD2866688.1"/>
    </source>
</evidence>
<keyword evidence="1" id="KW-0732">Signal</keyword>
<dbReference type="EMBL" id="JBHUON010000032">
    <property type="protein sequence ID" value="MFD2866688.1"/>
    <property type="molecule type" value="Genomic_DNA"/>
</dbReference>
<accession>A0ABW5XUS1</accession>
<dbReference type="SUPFAM" id="SSF49899">
    <property type="entry name" value="Concanavalin A-like lectins/glucanases"/>
    <property type="match status" value="1"/>
</dbReference>
<organism evidence="3 4">
    <name type="scientific">Mucilaginibacter antarcticus</name>
    <dbReference type="NCBI Taxonomy" id="1855725"/>
    <lineage>
        <taxon>Bacteria</taxon>
        <taxon>Pseudomonadati</taxon>
        <taxon>Bacteroidota</taxon>
        <taxon>Sphingobacteriia</taxon>
        <taxon>Sphingobacteriales</taxon>
        <taxon>Sphingobacteriaceae</taxon>
        <taxon>Mucilaginibacter</taxon>
    </lineage>
</organism>
<dbReference type="PROSITE" id="PS51257">
    <property type="entry name" value="PROKAR_LIPOPROTEIN"/>
    <property type="match status" value="1"/>
</dbReference>
<dbReference type="PANTHER" id="PTHR30383:SF5">
    <property type="entry name" value="SGNH HYDROLASE-TYPE ESTERASE DOMAIN-CONTAINING PROTEIN"/>
    <property type="match status" value="1"/>
</dbReference>
<comment type="caution">
    <text evidence="3">The sequence shown here is derived from an EMBL/GenBank/DDBJ whole genome shotgun (WGS) entry which is preliminary data.</text>
</comment>
<keyword evidence="3" id="KW-0378">Hydrolase</keyword>
<dbReference type="SUPFAM" id="SSF52266">
    <property type="entry name" value="SGNH hydrolase"/>
    <property type="match status" value="1"/>
</dbReference>
<evidence type="ECO:0000256" key="1">
    <source>
        <dbReference type="SAM" id="SignalP"/>
    </source>
</evidence>
<dbReference type="GO" id="GO:0016787">
    <property type="term" value="F:hydrolase activity"/>
    <property type="evidence" value="ECO:0007669"/>
    <property type="project" value="UniProtKB-KW"/>
</dbReference>
<dbReference type="Gene3D" id="3.40.50.1110">
    <property type="entry name" value="SGNH hydrolase"/>
    <property type="match status" value="1"/>
</dbReference>
<dbReference type="InterPro" id="IPR036514">
    <property type="entry name" value="SGNH_hydro_sf"/>
</dbReference>
<dbReference type="Proteomes" id="UP001597601">
    <property type="component" value="Unassembled WGS sequence"/>
</dbReference>
<dbReference type="CDD" id="cd00229">
    <property type="entry name" value="SGNH_hydrolase"/>
    <property type="match status" value="1"/>
</dbReference>
<evidence type="ECO:0000313" key="4">
    <source>
        <dbReference type="Proteomes" id="UP001597601"/>
    </source>
</evidence>
<reference evidence="4" key="1">
    <citation type="journal article" date="2019" name="Int. J. Syst. Evol. Microbiol.">
        <title>The Global Catalogue of Microorganisms (GCM) 10K type strain sequencing project: providing services to taxonomists for standard genome sequencing and annotation.</title>
        <authorList>
            <consortium name="The Broad Institute Genomics Platform"/>
            <consortium name="The Broad Institute Genome Sequencing Center for Infectious Disease"/>
            <person name="Wu L."/>
            <person name="Ma J."/>
        </authorList>
    </citation>
    <scope>NUCLEOTIDE SEQUENCE [LARGE SCALE GENOMIC DNA]</scope>
    <source>
        <strain evidence="4">KCTC 52232</strain>
    </source>
</reference>
<dbReference type="RefSeq" id="WP_377130332.1">
    <property type="nucleotide sequence ID" value="NZ_JBHUON010000032.1"/>
</dbReference>
<feature type="domain" description="SGNH hydrolase-type esterase" evidence="2">
    <location>
        <begin position="36"/>
        <end position="207"/>
    </location>
</feature>
<proteinExistence type="predicted"/>
<keyword evidence="4" id="KW-1185">Reference proteome</keyword>
<dbReference type="Pfam" id="PF13472">
    <property type="entry name" value="Lipase_GDSL_2"/>
    <property type="match status" value="1"/>
</dbReference>
<dbReference type="Gene3D" id="2.60.120.200">
    <property type="match status" value="1"/>
</dbReference>
<dbReference type="PANTHER" id="PTHR30383">
    <property type="entry name" value="THIOESTERASE 1/PROTEASE 1/LYSOPHOSPHOLIPASE L1"/>
    <property type="match status" value="1"/>
</dbReference>
<dbReference type="InterPro" id="IPR051532">
    <property type="entry name" value="Ester_Hydrolysis_Enzymes"/>
</dbReference>
<name>A0ABW5XUS1_9SPHI</name>
<feature type="chain" id="PRO_5046912994" evidence="1">
    <location>
        <begin position="22"/>
        <end position="414"/>
    </location>
</feature>
<feature type="signal peptide" evidence="1">
    <location>
        <begin position="1"/>
        <end position="21"/>
    </location>
</feature>
<evidence type="ECO:0000259" key="2">
    <source>
        <dbReference type="Pfam" id="PF13472"/>
    </source>
</evidence>